<keyword evidence="3" id="KW-1185">Reference proteome</keyword>
<protein>
    <submittedName>
        <fullName evidence="2">Uncharacterized protein</fullName>
    </submittedName>
</protein>
<name>A0A8X7WMM7_BRACI</name>
<dbReference type="EMBL" id="JAAMPC010000001">
    <property type="protein sequence ID" value="KAG2330838.1"/>
    <property type="molecule type" value="Genomic_DNA"/>
</dbReference>
<dbReference type="Proteomes" id="UP000886595">
    <property type="component" value="Unassembled WGS sequence"/>
</dbReference>
<evidence type="ECO:0000313" key="3">
    <source>
        <dbReference type="Proteomes" id="UP000886595"/>
    </source>
</evidence>
<feature type="region of interest" description="Disordered" evidence="1">
    <location>
        <begin position="26"/>
        <end position="66"/>
    </location>
</feature>
<organism evidence="2 3">
    <name type="scientific">Brassica carinata</name>
    <name type="common">Ethiopian mustard</name>
    <name type="synonym">Abyssinian cabbage</name>
    <dbReference type="NCBI Taxonomy" id="52824"/>
    <lineage>
        <taxon>Eukaryota</taxon>
        <taxon>Viridiplantae</taxon>
        <taxon>Streptophyta</taxon>
        <taxon>Embryophyta</taxon>
        <taxon>Tracheophyta</taxon>
        <taxon>Spermatophyta</taxon>
        <taxon>Magnoliopsida</taxon>
        <taxon>eudicotyledons</taxon>
        <taxon>Gunneridae</taxon>
        <taxon>Pentapetalae</taxon>
        <taxon>rosids</taxon>
        <taxon>malvids</taxon>
        <taxon>Brassicales</taxon>
        <taxon>Brassicaceae</taxon>
        <taxon>Brassiceae</taxon>
        <taxon>Brassica</taxon>
    </lineage>
</organism>
<dbReference type="AlphaFoldDB" id="A0A8X7WMM7"/>
<evidence type="ECO:0000313" key="2">
    <source>
        <dbReference type="EMBL" id="KAG2330838.1"/>
    </source>
</evidence>
<reference evidence="2 3" key="1">
    <citation type="submission" date="2020-02" db="EMBL/GenBank/DDBJ databases">
        <authorList>
            <person name="Ma Q."/>
            <person name="Huang Y."/>
            <person name="Song X."/>
            <person name="Pei D."/>
        </authorList>
    </citation>
    <scope>NUCLEOTIDE SEQUENCE [LARGE SCALE GENOMIC DNA]</scope>
    <source>
        <strain evidence="2">Sxm20200214</strain>
        <tissue evidence="2">Leaf</tissue>
    </source>
</reference>
<comment type="caution">
    <text evidence="2">The sequence shown here is derived from an EMBL/GenBank/DDBJ whole genome shotgun (WGS) entry which is preliminary data.</text>
</comment>
<accession>A0A8X7WMM7</accession>
<evidence type="ECO:0000256" key="1">
    <source>
        <dbReference type="SAM" id="MobiDB-lite"/>
    </source>
</evidence>
<gene>
    <name evidence="2" type="ORF">Bca52824_002018</name>
</gene>
<sequence length="66" mass="7280">MREEIKKQFEMDESLSGSDISSLACKDQWMEDKHGNHKLPSKGQDGKLSGGVGSKSGNLFSNPFLH</sequence>
<proteinExistence type="predicted"/>